<keyword evidence="3" id="KW-1185">Reference proteome</keyword>
<organism evidence="2 3">
    <name type="scientific">Pedobacter flavus</name>
    <dbReference type="NCBI Taxonomy" id="3113906"/>
    <lineage>
        <taxon>Bacteria</taxon>
        <taxon>Pseudomonadati</taxon>
        <taxon>Bacteroidota</taxon>
        <taxon>Sphingobacteriia</taxon>
        <taxon>Sphingobacteriales</taxon>
        <taxon>Sphingobacteriaceae</taxon>
        <taxon>Pedobacter</taxon>
    </lineage>
</organism>
<dbReference type="EMBL" id="JAZDQU010000002">
    <property type="protein sequence ID" value="MEE1885760.1"/>
    <property type="molecule type" value="Genomic_DNA"/>
</dbReference>
<proteinExistence type="predicted"/>
<name>A0ABU7H3Q6_9SPHI</name>
<evidence type="ECO:0000313" key="3">
    <source>
        <dbReference type="Proteomes" id="UP001337681"/>
    </source>
</evidence>
<accession>A0ABU7H3Q6</accession>
<comment type="caution">
    <text evidence="2">The sequence shown here is derived from an EMBL/GenBank/DDBJ whole genome shotgun (WGS) entry which is preliminary data.</text>
</comment>
<feature type="compositionally biased region" description="Polar residues" evidence="1">
    <location>
        <begin position="205"/>
        <end position="217"/>
    </location>
</feature>
<feature type="compositionally biased region" description="Polar residues" evidence="1">
    <location>
        <begin position="141"/>
        <end position="161"/>
    </location>
</feature>
<feature type="compositionally biased region" description="Polar residues" evidence="1">
    <location>
        <begin position="174"/>
        <end position="188"/>
    </location>
</feature>
<reference evidence="2 3" key="1">
    <citation type="submission" date="2024-01" db="EMBL/GenBank/DDBJ databases">
        <title>Pedobacter sp. nov., isolated from oil-contaminated soil.</title>
        <authorList>
            <person name="Le N.T.T."/>
        </authorList>
    </citation>
    <scope>NUCLEOTIDE SEQUENCE [LARGE SCALE GENOMIC DNA]</scope>
    <source>
        <strain evidence="2 3">VNH31</strain>
    </source>
</reference>
<evidence type="ECO:0000313" key="2">
    <source>
        <dbReference type="EMBL" id="MEE1885760.1"/>
    </source>
</evidence>
<gene>
    <name evidence="2" type="ORF">VRU49_10060</name>
</gene>
<evidence type="ECO:0000256" key="1">
    <source>
        <dbReference type="SAM" id="MobiDB-lite"/>
    </source>
</evidence>
<sequence length="217" mass="23155">MKSSKIKNTKTKKEKDSTKKIIESTLTERFLAVVNDLGHNAEFLASDIAKASKAIAKKLGKQFKKAKSAISEKIDKVSTDSKNPVKSKIKDKKVKGTPVVGSVKVEAPKVIAKVKKSINKNVSEVGKLKSTKEPVAKKAPSNKTVAKSTLTKATTRSSGANATKKANIPVVKVSTPSETNISSAPKNSTAKVVKKTTIAKKTDIQNKTPKSNTSTNV</sequence>
<protein>
    <submittedName>
        <fullName evidence="2">Uncharacterized protein</fullName>
    </submittedName>
</protein>
<dbReference type="RefSeq" id="WP_330146655.1">
    <property type="nucleotide sequence ID" value="NZ_JAZDQU010000002.1"/>
</dbReference>
<dbReference type="Proteomes" id="UP001337681">
    <property type="component" value="Unassembled WGS sequence"/>
</dbReference>
<feature type="region of interest" description="Disordered" evidence="1">
    <location>
        <begin position="132"/>
        <end position="217"/>
    </location>
</feature>